<dbReference type="PROSITE" id="PS00107">
    <property type="entry name" value="PROTEIN_KINASE_ATP"/>
    <property type="match status" value="1"/>
</dbReference>
<dbReference type="PROSITE" id="PS50011">
    <property type="entry name" value="PROTEIN_KINASE_DOM"/>
    <property type="match status" value="1"/>
</dbReference>
<dbReference type="EMBL" id="CP012159">
    <property type="protein sequence ID" value="AKT35891.1"/>
    <property type="molecule type" value="Genomic_DNA"/>
</dbReference>
<dbReference type="InterPro" id="IPR008266">
    <property type="entry name" value="Tyr_kinase_AS"/>
</dbReference>
<dbReference type="InterPro" id="IPR041664">
    <property type="entry name" value="AAA_16"/>
</dbReference>
<accession>A0A0K1E4T0</accession>
<dbReference type="Pfam" id="PF13191">
    <property type="entry name" value="AAA_16"/>
    <property type="match status" value="1"/>
</dbReference>
<dbReference type="Pfam" id="PF00069">
    <property type="entry name" value="Pkinase"/>
    <property type="match status" value="1"/>
</dbReference>
<dbReference type="InterPro" id="IPR017441">
    <property type="entry name" value="Protein_kinase_ATP_BS"/>
</dbReference>
<dbReference type="GO" id="GO:0004016">
    <property type="term" value="F:adenylate cyclase activity"/>
    <property type="evidence" value="ECO:0007669"/>
    <property type="project" value="TreeGrafter"/>
</dbReference>
<name>A0A0K1E4T0_CHOCO</name>
<sequence>MSSYSEPFGRYRLLERLGEGGMAEVFKAKSFGVEGFEKVLVIKRILPKLAAQTRFVDMFVHEAKLAVRLSHANIVQVFDLGRLDPPTGEATTYFIAMEYVPGMDLASLLSRCRRMRRQLPVGMAVFIAAEVAKALDHAHRRRDEQSRPLGIVHRDISPQNILISWEGEVKVTDFGIAKATQSMTDEEVGETRATRVRGKLAYMSPEQARGDAIDGRSDLFSLGTVFYEMLAGSNPFSAPTAFEVSRRLQASEFPPLSLVRADVPQQLLEIVTKVLARSVEARFADVGRLHEALLGYFYATGERYGASDLARFLEPFREPTMSGEFAGGAVLEEEPAVADEHTPVEGLTSTGARSRARGGAAPSGEGTDGARSQSVGERREVTSLVLGLDRGDEAAAAKSIARTEGVLARYGAVVMEREPCQVVALFGLGDADGRDTEAAVLAGLVLLRGGSGVTSAGIHLGRVLVDAAGTPSRDERLGALVASAQALSRVSEGQLAISGLAARVVRSVFVTEDLPSTGLAVPEGSRLVTGTLPPSVAYGRFVGRREELRLLGDILAAATRRRSQIIVIKGERGIGKTRLLAEMDRRLSLGNYNVGFYRAACPGNGVDAPWSGLTAMLQVLCGIQEGDEEERIRALLPRLRALGLRDEEAAAVMGQLGAELGEPVRSSSEVHAALRTAFTRMVQSLCEDRLHCFCWDEAQALDPLTLEAIASTAARSGTRAVFVLATCGEASPLLAGHPCFHRIQLGELSEEDAARLLATRMEASVLPPELLNFCQQRAGGHPLFLEELIRELLDSGAIASAGGVIKSRLEGAFAIPRSLRMLISARMRRMDVEERAVLQASAILGEPVLIEVLAAMLQKRVAAVSRVVSGLVARELLRSTAPAQASFASPIHGEIVLDAMPAEARRAMHAAAAAAYVDVVGELAVEHAERVGEHLYHAGDRDRAATFFARAAFHKVRAHQVEPAVRLLYRALDLAEHERRDVDELTAWLRGLADAVGRVRVSPELSELLARVLRRVDAGGDVEARVVVRLDATRALGAVNLFDAAYLQLEEAFSLVGERHELRRRALLCEINMATRSGDFNRGARAAEQLEAMGPEHDAETLMAISDVRAAFGDAESALAALDRAEALSDPRDVAAACERAKHRVLIYAYSRNIAASMDASARAVELARATGIRYEIAAALHNLGDGARRLGDLQRAYASLTESKEIAEALGNERLLSLNRMHLAYLDGLSGVSGADTLLRELIRYADGRAYWTDALEGRFLLGALLVRRGLGDEGQRELEEAQRMALSYGYRLIAEDAREALLELPG</sequence>
<evidence type="ECO:0000313" key="6">
    <source>
        <dbReference type="EMBL" id="AKT35891.1"/>
    </source>
</evidence>
<evidence type="ECO:0000256" key="4">
    <source>
        <dbReference type="SAM" id="MobiDB-lite"/>
    </source>
</evidence>
<feature type="compositionally biased region" description="Low complexity" evidence="4">
    <location>
        <begin position="348"/>
        <end position="364"/>
    </location>
</feature>
<keyword evidence="2 3" id="KW-0067">ATP-binding</keyword>
<feature type="domain" description="Protein kinase" evidence="5">
    <location>
        <begin position="11"/>
        <end position="293"/>
    </location>
</feature>
<reference evidence="6 7" key="1">
    <citation type="submission" date="2015-07" db="EMBL/GenBank/DDBJ databases">
        <title>Genome analysis of myxobacterium Chondromyces crocatus Cm c5 reveals a high potential for natural compound synthesis and the genetic basis for the loss of fruiting body formation.</title>
        <authorList>
            <person name="Zaburannyi N."/>
            <person name="Bunk B."/>
            <person name="Maier J."/>
            <person name="Overmann J."/>
            <person name="Mueller R."/>
        </authorList>
    </citation>
    <scope>NUCLEOTIDE SEQUENCE [LARGE SCALE GENOMIC DNA]</scope>
    <source>
        <strain evidence="6 7">Cm c5</strain>
    </source>
</reference>
<dbReference type="OrthoDB" id="5477958at2"/>
<dbReference type="InterPro" id="IPR011990">
    <property type="entry name" value="TPR-like_helical_dom_sf"/>
</dbReference>
<dbReference type="InterPro" id="IPR000719">
    <property type="entry name" value="Prot_kinase_dom"/>
</dbReference>
<evidence type="ECO:0000256" key="1">
    <source>
        <dbReference type="ARBA" id="ARBA00022741"/>
    </source>
</evidence>
<protein>
    <recommendedName>
        <fullName evidence="5">Protein kinase domain-containing protein</fullName>
    </recommendedName>
</protein>
<evidence type="ECO:0000259" key="5">
    <source>
        <dbReference type="PROSITE" id="PS50011"/>
    </source>
</evidence>
<evidence type="ECO:0000313" key="7">
    <source>
        <dbReference type="Proteomes" id="UP000067626"/>
    </source>
</evidence>
<gene>
    <name evidence="6" type="ORF">CMC5_000020</name>
</gene>
<dbReference type="KEGG" id="ccro:CMC5_000020"/>
<dbReference type="PATRIC" id="fig|52.7.peg.2"/>
<dbReference type="CDD" id="cd14014">
    <property type="entry name" value="STKc_PknB_like"/>
    <property type="match status" value="1"/>
</dbReference>
<proteinExistence type="predicted"/>
<dbReference type="Gene3D" id="3.30.200.20">
    <property type="entry name" value="Phosphorylase Kinase, domain 1"/>
    <property type="match status" value="1"/>
</dbReference>
<dbReference type="GO" id="GO:0005737">
    <property type="term" value="C:cytoplasm"/>
    <property type="evidence" value="ECO:0007669"/>
    <property type="project" value="TreeGrafter"/>
</dbReference>
<dbReference type="InterPro" id="IPR027417">
    <property type="entry name" value="P-loop_NTPase"/>
</dbReference>
<dbReference type="Gene3D" id="3.40.50.300">
    <property type="entry name" value="P-loop containing nucleotide triphosphate hydrolases"/>
    <property type="match status" value="1"/>
</dbReference>
<keyword evidence="7" id="KW-1185">Reference proteome</keyword>
<dbReference type="PANTHER" id="PTHR16305">
    <property type="entry name" value="TESTICULAR SOLUBLE ADENYLYL CYCLASE"/>
    <property type="match status" value="1"/>
</dbReference>
<organism evidence="6 7">
    <name type="scientific">Chondromyces crocatus</name>
    <dbReference type="NCBI Taxonomy" id="52"/>
    <lineage>
        <taxon>Bacteria</taxon>
        <taxon>Pseudomonadati</taxon>
        <taxon>Myxococcota</taxon>
        <taxon>Polyangia</taxon>
        <taxon>Polyangiales</taxon>
        <taxon>Polyangiaceae</taxon>
        <taxon>Chondromyces</taxon>
    </lineage>
</organism>
<evidence type="ECO:0000256" key="2">
    <source>
        <dbReference type="ARBA" id="ARBA00022840"/>
    </source>
</evidence>
<dbReference type="Gene3D" id="1.10.510.10">
    <property type="entry name" value="Transferase(Phosphotransferase) domain 1"/>
    <property type="match status" value="1"/>
</dbReference>
<dbReference type="GO" id="GO:0005524">
    <property type="term" value="F:ATP binding"/>
    <property type="evidence" value="ECO:0007669"/>
    <property type="project" value="UniProtKB-UniRule"/>
</dbReference>
<dbReference type="PROSITE" id="PS00109">
    <property type="entry name" value="PROTEIN_KINASE_TYR"/>
    <property type="match status" value="1"/>
</dbReference>
<feature type="binding site" evidence="3">
    <location>
        <position position="43"/>
    </location>
    <ligand>
        <name>ATP</name>
        <dbReference type="ChEBI" id="CHEBI:30616"/>
    </ligand>
</feature>
<dbReference type="Gene3D" id="1.25.40.10">
    <property type="entry name" value="Tetratricopeptide repeat domain"/>
    <property type="match status" value="1"/>
</dbReference>
<dbReference type="STRING" id="52.CMC5_000020"/>
<keyword evidence="1 3" id="KW-0547">Nucleotide-binding</keyword>
<dbReference type="SUPFAM" id="SSF56112">
    <property type="entry name" value="Protein kinase-like (PK-like)"/>
    <property type="match status" value="1"/>
</dbReference>
<dbReference type="SUPFAM" id="SSF52540">
    <property type="entry name" value="P-loop containing nucleoside triphosphate hydrolases"/>
    <property type="match status" value="1"/>
</dbReference>
<dbReference type="InterPro" id="IPR011009">
    <property type="entry name" value="Kinase-like_dom_sf"/>
</dbReference>
<dbReference type="Proteomes" id="UP000067626">
    <property type="component" value="Chromosome"/>
</dbReference>
<dbReference type="RefSeq" id="WP_050428488.1">
    <property type="nucleotide sequence ID" value="NZ_CP012159.1"/>
</dbReference>
<dbReference type="GO" id="GO:0004672">
    <property type="term" value="F:protein kinase activity"/>
    <property type="evidence" value="ECO:0007669"/>
    <property type="project" value="InterPro"/>
</dbReference>
<evidence type="ECO:0000256" key="3">
    <source>
        <dbReference type="PROSITE-ProRule" id="PRU10141"/>
    </source>
</evidence>
<dbReference type="PANTHER" id="PTHR16305:SF28">
    <property type="entry name" value="GUANYLATE CYCLASE DOMAIN-CONTAINING PROTEIN"/>
    <property type="match status" value="1"/>
</dbReference>
<feature type="region of interest" description="Disordered" evidence="4">
    <location>
        <begin position="334"/>
        <end position="378"/>
    </location>
</feature>